<dbReference type="PIRSF" id="PIRSF017018">
    <property type="entry name" value="Tp34"/>
    <property type="match status" value="1"/>
</dbReference>
<name>A0A2G6E174_9BACT</name>
<dbReference type="Gene3D" id="2.60.40.2480">
    <property type="entry name" value="Periplasmic metal-binding protein Tp34-type"/>
    <property type="match status" value="1"/>
</dbReference>
<dbReference type="EMBL" id="PDPS01000083">
    <property type="protein sequence ID" value="PID55511.1"/>
    <property type="molecule type" value="Genomic_DNA"/>
</dbReference>
<protein>
    <submittedName>
        <fullName evidence="4">Iron transporter</fullName>
    </submittedName>
</protein>
<evidence type="ECO:0000256" key="3">
    <source>
        <dbReference type="SAM" id="SignalP"/>
    </source>
</evidence>
<dbReference type="Pfam" id="PF10634">
    <property type="entry name" value="Iron_transport"/>
    <property type="match status" value="1"/>
</dbReference>
<organism evidence="4 5">
    <name type="scientific">candidate division KSB3 bacterium</name>
    <dbReference type="NCBI Taxonomy" id="2044937"/>
    <lineage>
        <taxon>Bacteria</taxon>
        <taxon>candidate division KSB3</taxon>
    </lineage>
</organism>
<feature type="signal peptide" evidence="3">
    <location>
        <begin position="1"/>
        <end position="21"/>
    </location>
</feature>
<keyword evidence="2 3" id="KW-0732">Signal</keyword>
<sequence length="148" mass="16461">MMLSKKLLSLLVLAVFFQSVEMEPAGRAGLSQSQSDVHIEADIHATKGNPYGFSAGDWMPYMTVEYKLENLSNGKSQSGTFMPMSASDGPHYGANVKMTGLGKYKCTFTIYAPDKNGYLQHVDSETGVDKRFWKQPVVVSWTFRYDGL</sequence>
<gene>
    <name evidence="4" type="ORF">CSB45_15655</name>
</gene>
<evidence type="ECO:0000256" key="2">
    <source>
        <dbReference type="ARBA" id="ARBA00022729"/>
    </source>
</evidence>
<dbReference type="Proteomes" id="UP000229740">
    <property type="component" value="Unassembled WGS sequence"/>
</dbReference>
<comment type="similarity">
    <text evidence="1">Belongs to the UPF0423 family.</text>
</comment>
<evidence type="ECO:0000313" key="4">
    <source>
        <dbReference type="EMBL" id="PID55511.1"/>
    </source>
</evidence>
<dbReference type="InterPro" id="IPR038482">
    <property type="entry name" value="Tp34-type_sf"/>
</dbReference>
<feature type="chain" id="PRO_5013566386" evidence="3">
    <location>
        <begin position="22"/>
        <end position="148"/>
    </location>
</feature>
<evidence type="ECO:0000313" key="5">
    <source>
        <dbReference type="Proteomes" id="UP000229740"/>
    </source>
</evidence>
<reference evidence="4 5" key="1">
    <citation type="submission" date="2017-10" db="EMBL/GenBank/DDBJ databases">
        <title>Novel microbial diversity and functional potential in the marine mammal oral microbiome.</title>
        <authorList>
            <person name="Dudek N.K."/>
            <person name="Sun C.L."/>
            <person name="Burstein D."/>
            <person name="Kantor R.S."/>
            <person name="Aliaga Goltsman D.S."/>
            <person name="Bik E.M."/>
            <person name="Thomas B.C."/>
            <person name="Banfield J.F."/>
            <person name="Relman D.A."/>
        </authorList>
    </citation>
    <scope>NUCLEOTIDE SEQUENCE [LARGE SCALE GENOMIC DNA]</scope>
    <source>
        <strain evidence="4">DOLZORAL124_49_17</strain>
    </source>
</reference>
<comment type="caution">
    <text evidence="4">The sequence shown here is derived from an EMBL/GenBank/DDBJ whole genome shotgun (WGS) entry which is preliminary data.</text>
</comment>
<proteinExistence type="inferred from homology"/>
<dbReference type="InterPro" id="IPR018470">
    <property type="entry name" value="Metal-bd_Tp34-typ"/>
</dbReference>
<accession>A0A2G6E174</accession>
<dbReference type="AlphaFoldDB" id="A0A2G6E174"/>
<evidence type="ECO:0000256" key="1">
    <source>
        <dbReference type="ARBA" id="ARBA00010013"/>
    </source>
</evidence>